<accession>A0AAD1XL97</accession>
<evidence type="ECO:0000256" key="1">
    <source>
        <dbReference type="SAM" id="Phobius"/>
    </source>
</evidence>
<protein>
    <submittedName>
        <fullName evidence="2">Uncharacterized protein</fullName>
    </submittedName>
</protein>
<evidence type="ECO:0000313" key="3">
    <source>
        <dbReference type="Proteomes" id="UP001295684"/>
    </source>
</evidence>
<feature type="transmembrane region" description="Helical" evidence="1">
    <location>
        <begin position="33"/>
        <end position="56"/>
    </location>
</feature>
<proteinExistence type="predicted"/>
<dbReference type="AlphaFoldDB" id="A0AAD1XL97"/>
<evidence type="ECO:0000313" key="2">
    <source>
        <dbReference type="EMBL" id="CAI2374851.1"/>
    </source>
</evidence>
<dbReference type="Proteomes" id="UP001295684">
    <property type="component" value="Unassembled WGS sequence"/>
</dbReference>
<keyword evidence="1" id="KW-1133">Transmembrane helix</keyword>
<dbReference type="EMBL" id="CAMPGE010016277">
    <property type="protein sequence ID" value="CAI2374851.1"/>
    <property type="molecule type" value="Genomic_DNA"/>
</dbReference>
<keyword evidence="1" id="KW-0472">Membrane</keyword>
<name>A0AAD1XL97_EUPCR</name>
<sequence>MSSTSSDICSTCEYCCIGGNQCGTKGECDQVNVLYLVLLIVIIVLLLAILIAWCCVIQRKNSNQKHVMLNRILEFEKKTLKDKVHMGISIGKPFIDPNGIKQRYATINAKINDDLHENFDYKYAKYMINPGVYPLKPVKKIYADIHKKILNDIEEDGPKKAPGQIMRINDYRDGISNLLFDSETNDHSLMTNGMGQYDNNHTHRLLNEDDGTPKKLLKKTGRKFQNFETQMMKNMLKELCSPSKRNKRMMNNMKNSLKSHEMKKRMLRLMRMTKKIALNFKKLRIKREWMLYIQQKRKRESNLVRVGEERRLKSNLFALNLIKFSIA</sequence>
<organism evidence="2 3">
    <name type="scientific">Euplotes crassus</name>
    <dbReference type="NCBI Taxonomy" id="5936"/>
    <lineage>
        <taxon>Eukaryota</taxon>
        <taxon>Sar</taxon>
        <taxon>Alveolata</taxon>
        <taxon>Ciliophora</taxon>
        <taxon>Intramacronucleata</taxon>
        <taxon>Spirotrichea</taxon>
        <taxon>Hypotrichia</taxon>
        <taxon>Euplotida</taxon>
        <taxon>Euplotidae</taxon>
        <taxon>Moneuplotes</taxon>
    </lineage>
</organism>
<comment type="caution">
    <text evidence="2">The sequence shown here is derived from an EMBL/GenBank/DDBJ whole genome shotgun (WGS) entry which is preliminary data.</text>
</comment>
<keyword evidence="3" id="KW-1185">Reference proteome</keyword>
<reference evidence="2" key="1">
    <citation type="submission" date="2023-07" db="EMBL/GenBank/DDBJ databases">
        <authorList>
            <consortium name="AG Swart"/>
            <person name="Singh M."/>
            <person name="Singh A."/>
            <person name="Seah K."/>
            <person name="Emmerich C."/>
        </authorList>
    </citation>
    <scope>NUCLEOTIDE SEQUENCE</scope>
    <source>
        <strain evidence="2">DP1</strain>
    </source>
</reference>
<keyword evidence="1" id="KW-0812">Transmembrane</keyword>
<gene>
    <name evidence="2" type="ORF">ECRASSUSDP1_LOCUS16209</name>
</gene>